<evidence type="ECO:0000313" key="3">
    <source>
        <dbReference type="EMBL" id="RSX56732.1"/>
    </source>
</evidence>
<protein>
    <submittedName>
        <fullName evidence="3">Uncharacterized protein</fullName>
    </submittedName>
</protein>
<evidence type="ECO:0000313" key="4">
    <source>
        <dbReference type="Proteomes" id="UP000287470"/>
    </source>
</evidence>
<sequence length="165" mass="18375">MTDAMQSGQSEDVTALSMYAAAASAHRESILADAVEPPTGGMSIDGSADEATSSAAEYNAQRRESAHLRKLDAKNQRREQENQLRVTIAQRIIDFVAGQLVLTNMLAWLYALVMLARHDPIPSEVIIAWLSSTIVEIIGLLWVMARSLFPFRDRHRDNDAEKHDR</sequence>
<accession>A0A430FUH7</accession>
<dbReference type="AlphaFoldDB" id="A0A430FUH7"/>
<feature type="transmembrane region" description="Helical" evidence="2">
    <location>
        <begin position="92"/>
        <end position="113"/>
    </location>
</feature>
<dbReference type="Proteomes" id="UP000287470">
    <property type="component" value="Unassembled WGS sequence"/>
</dbReference>
<organism evidence="3 4">
    <name type="scientific">Bifidobacterium samirii</name>
    <dbReference type="NCBI Taxonomy" id="2306974"/>
    <lineage>
        <taxon>Bacteria</taxon>
        <taxon>Bacillati</taxon>
        <taxon>Actinomycetota</taxon>
        <taxon>Actinomycetes</taxon>
        <taxon>Bifidobacteriales</taxon>
        <taxon>Bifidobacteriaceae</taxon>
        <taxon>Bifidobacterium</taxon>
    </lineage>
</organism>
<keyword evidence="4" id="KW-1185">Reference proteome</keyword>
<dbReference type="EMBL" id="QXGK01000008">
    <property type="protein sequence ID" value="RSX56732.1"/>
    <property type="molecule type" value="Genomic_DNA"/>
</dbReference>
<keyword evidence="2" id="KW-1133">Transmembrane helix</keyword>
<gene>
    <name evidence="3" type="ORF">D2E24_1022</name>
</gene>
<feature type="region of interest" description="Disordered" evidence="1">
    <location>
        <begin position="35"/>
        <end position="55"/>
    </location>
</feature>
<keyword evidence="2" id="KW-0812">Transmembrane</keyword>
<keyword evidence="2" id="KW-0472">Membrane</keyword>
<name>A0A430FUH7_9BIFI</name>
<reference evidence="3 4" key="1">
    <citation type="submission" date="2018-09" db="EMBL/GenBank/DDBJ databases">
        <title>Characterization of the phylogenetic diversity of five novel species belonging to the genus Bifidobacterium.</title>
        <authorList>
            <person name="Lugli G.A."/>
            <person name="Duranti S."/>
            <person name="Milani C."/>
        </authorList>
    </citation>
    <scope>NUCLEOTIDE SEQUENCE [LARGE SCALE GENOMIC DNA]</scope>
    <source>
        <strain evidence="3 4">2033B</strain>
    </source>
</reference>
<dbReference type="OrthoDB" id="3243402at2"/>
<proteinExistence type="predicted"/>
<feature type="transmembrane region" description="Helical" evidence="2">
    <location>
        <begin position="125"/>
        <end position="145"/>
    </location>
</feature>
<comment type="caution">
    <text evidence="3">The sequence shown here is derived from an EMBL/GenBank/DDBJ whole genome shotgun (WGS) entry which is preliminary data.</text>
</comment>
<evidence type="ECO:0000256" key="2">
    <source>
        <dbReference type="SAM" id="Phobius"/>
    </source>
</evidence>
<dbReference type="RefSeq" id="WP_125968275.1">
    <property type="nucleotide sequence ID" value="NZ_QXGK01000008.1"/>
</dbReference>
<evidence type="ECO:0000256" key="1">
    <source>
        <dbReference type="SAM" id="MobiDB-lite"/>
    </source>
</evidence>